<dbReference type="InterPro" id="IPR013654">
    <property type="entry name" value="PAS_2"/>
</dbReference>
<evidence type="ECO:0000259" key="14">
    <source>
        <dbReference type="PROSITE" id="PS50110"/>
    </source>
</evidence>
<evidence type="ECO:0000256" key="3">
    <source>
        <dbReference type="ARBA" id="ARBA00022543"/>
    </source>
</evidence>
<keyword evidence="16" id="KW-1185">Reference proteome</keyword>
<evidence type="ECO:0000256" key="6">
    <source>
        <dbReference type="ARBA" id="ARBA00022679"/>
    </source>
</evidence>
<dbReference type="GO" id="GO:0009584">
    <property type="term" value="P:detection of visible light"/>
    <property type="evidence" value="ECO:0007669"/>
    <property type="project" value="InterPro"/>
</dbReference>
<comment type="caution">
    <text evidence="15">The sequence shown here is derived from an EMBL/GenBank/DDBJ whole genome shotgun (WGS) entry which is preliminary data.</text>
</comment>
<dbReference type="EC" id="2.7.13.3" evidence="2"/>
<dbReference type="GO" id="GO:0005524">
    <property type="term" value="F:ATP binding"/>
    <property type="evidence" value="ECO:0007669"/>
    <property type="project" value="UniProtKB-KW"/>
</dbReference>
<keyword evidence="7" id="KW-0547">Nucleotide-binding</keyword>
<dbReference type="AlphaFoldDB" id="A0A640VUT9"/>
<dbReference type="SUPFAM" id="SSF52172">
    <property type="entry name" value="CheY-like"/>
    <property type="match status" value="1"/>
</dbReference>
<protein>
    <recommendedName>
        <fullName evidence="2">histidine kinase</fullName>
        <ecNumber evidence="2">2.7.13.3</ecNumber>
    </recommendedName>
</protein>
<dbReference type="RefSeq" id="WP_275113676.1">
    <property type="nucleotide sequence ID" value="NZ_BLIV01000005.1"/>
</dbReference>
<dbReference type="Pfam" id="PF07536">
    <property type="entry name" value="HWE_HK"/>
    <property type="match status" value="1"/>
</dbReference>
<dbReference type="SUPFAM" id="SSF55781">
    <property type="entry name" value="GAF domain-like"/>
    <property type="match status" value="2"/>
</dbReference>
<dbReference type="GO" id="GO:0000160">
    <property type="term" value="P:phosphorelay signal transduction system"/>
    <property type="evidence" value="ECO:0007669"/>
    <property type="project" value="InterPro"/>
</dbReference>
<dbReference type="SMART" id="SM00911">
    <property type="entry name" value="HWE_HK"/>
    <property type="match status" value="1"/>
</dbReference>
<evidence type="ECO:0000256" key="10">
    <source>
        <dbReference type="ARBA" id="ARBA00022991"/>
    </source>
</evidence>
<dbReference type="InterPro" id="IPR035965">
    <property type="entry name" value="PAS-like_dom_sf"/>
</dbReference>
<feature type="domain" description="Response regulatory" evidence="14">
    <location>
        <begin position="735"/>
        <end position="847"/>
    </location>
</feature>
<dbReference type="SMART" id="SM00065">
    <property type="entry name" value="GAF"/>
    <property type="match status" value="1"/>
</dbReference>
<evidence type="ECO:0000256" key="5">
    <source>
        <dbReference type="ARBA" id="ARBA00022606"/>
    </source>
</evidence>
<dbReference type="InterPro" id="IPR029016">
    <property type="entry name" value="GAF-like_dom_sf"/>
</dbReference>
<dbReference type="InterPro" id="IPR011102">
    <property type="entry name" value="Sig_transdc_His_kinase_HWE"/>
</dbReference>
<dbReference type="Pfam" id="PF00360">
    <property type="entry name" value="PHY"/>
    <property type="match status" value="1"/>
</dbReference>
<dbReference type="Gene3D" id="3.30.450.270">
    <property type="match status" value="1"/>
</dbReference>
<reference evidence="15 16" key="1">
    <citation type="submission" date="2019-12" db="EMBL/GenBank/DDBJ databases">
        <title>Roseobacter cerasinus sp. nov., isolated from seawater around aquaculture.</title>
        <authorList>
            <person name="Muramatsu S."/>
            <person name="Takabe Y."/>
            <person name="Mori K."/>
            <person name="Takaichi S."/>
            <person name="Hanada S."/>
        </authorList>
    </citation>
    <scope>NUCLEOTIDE SEQUENCE [LARGE SCALE GENOMIC DNA]</scope>
    <source>
        <strain evidence="15 16">AI77</strain>
    </source>
</reference>
<evidence type="ECO:0000256" key="9">
    <source>
        <dbReference type="ARBA" id="ARBA00022840"/>
    </source>
</evidence>
<gene>
    <name evidence="15" type="ORF">So717_29330</name>
</gene>
<feature type="modified residue" description="4-aspartylphosphate" evidence="12">
    <location>
        <position position="785"/>
    </location>
</feature>
<dbReference type="PROSITE" id="PS50046">
    <property type="entry name" value="PHYTOCHROME_2"/>
    <property type="match status" value="1"/>
</dbReference>
<dbReference type="Gene3D" id="3.30.565.10">
    <property type="entry name" value="Histidine kinase-like ATPase, C-terminal domain"/>
    <property type="match status" value="1"/>
</dbReference>
<dbReference type="Pfam" id="PF08446">
    <property type="entry name" value="PAS_2"/>
    <property type="match status" value="1"/>
</dbReference>
<dbReference type="Gene3D" id="3.30.450.20">
    <property type="entry name" value="PAS domain"/>
    <property type="match status" value="1"/>
</dbReference>
<accession>A0A640VUT9</accession>
<evidence type="ECO:0000259" key="13">
    <source>
        <dbReference type="PROSITE" id="PS50046"/>
    </source>
</evidence>
<sequence>MSEERADTAFNRALETCAAEPVHIPGTVQPFCCLLAIDRKTHEIAYASENCATLIGVSTAQLLGQDLASIFDREIVHAVMNAASLPRFNIKLCSVGRFNLNGAEAELAAFESQGYIVLQIEAANDPDLGSDDAFKTVSTLMEEIEDCSDQKTLFDVTAKFLRHLTEYDRVMVYRFDKDYNGEVIAEARPRVMEPFLGLKFPHWDIPAQARAIMAKLPLRFIEDVDQEPAPIKAATADLPPLDITLAECRGVSPVHIQYLRNMDVRATMTLSITVGDKLWGMISFHHRKPRLPAPALRNILARFLGIFLFKLQTLLQEERLQFVERVDRIKDDLLVQMDKDEDVDLPLPQIAPLAKDVMSATGFAMLIGSRTNSFGDVPDDIVNQRLLEEAQANPGAVITVESLGERFPDLRDSLRGNAGAVAAAMNSDNAMVVFRREAEQVVNWAGNPEKTVEETPTGQARLAPRGSFKTYLQQVNGRCVPWTDQDIYFAKRILALVNSAERRSLLNTMNRQQKLMINELNHRVRNILALVRSVSKQAQRRYGDLSSYSAALESRILALASAHDIASGSDLSSASFYRLIDVELEPFEKEARISLSGDDVYVRAEVAPIVSLVIHELATNAVKYGALSGEGGAVDIRTSKTPHGLWFNWRESGGPEVKQPEERGFGTTLIEQAVPYELEGESELIFDPSGVIGRLFLPNRVLTQTLQQQASGDTAIKPTAESSKDYVRSQQIRGAALLVEDNFVIAKEMNDQLEDCGFDEVHRFGGLDRAMAYLEEERPVFAVLDVNLGTGETSEPIAMRLMGLGVPFVFVTGYGDQAMLPTNLQHVPRFTKPIPDLELQNAIEMMLSADD</sequence>
<evidence type="ECO:0000256" key="4">
    <source>
        <dbReference type="ARBA" id="ARBA00022553"/>
    </source>
</evidence>
<dbReference type="GO" id="GO:0006355">
    <property type="term" value="P:regulation of DNA-templated transcription"/>
    <property type="evidence" value="ECO:0007669"/>
    <property type="project" value="InterPro"/>
</dbReference>
<keyword evidence="10" id="KW-0157">Chromophore</keyword>
<keyword evidence="8 15" id="KW-0418">Kinase</keyword>
<dbReference type="InterPro" id="IPR016132">
    <property type="entry name" value="Phyto_chromo_attachment"/>
</dbReference>
<feature type="domain" description="Phytochrome chromophore attachment site" evidence="13">
    <location>
        <begin position="149"/>
        <end position="306"/>
    </location>
</feature>
<dbReference type="PROSITE" id="PS50110">
    <property type="entry name" value="RESPONSE_REGULATORY"/>
    <property type="match status" value="1"/>
</dbReference>
<dbReference type="InterPro" id="IPR003018">
    <property type="entry name" value="GAF"/>
</dbReference>
<organism evidence="15 16">
    <name type="scientific">Roseobacter cerasinus</name>
    <dbReference type="NCBI Taxonomy" id="2602289"/>
    <lineage>
        <taxon>Bacteria</taxon>
        <taxon>Pseudomonadati</taxon>
        <taxon>Pseudomonadota</taxon>
        <taxon>Alphaproteobacteria</taxon>
        <taxon>Rhodobacterales</taxon>
        <taxon>Roseobacteraceae</taxon>
        <taxon>Roseobacter</taxon>
    </lineage>
</organism>
<dbReference type="GO" id="GO:0004673">
    <property type="term" value="F:protein histidine kinase activity"/>
    <property type="evidence" value="ECO:0007669"/>
    <property type="project" value="UniProtKB-EC"/>
</dbReference>
<dbReference type="PRINTS" id="PR01033">
    <property type="entry name" value="PHYTOCHROME"/>
</dbReference>
<dbReference type="InterPro" id="IPR001294">
    <property type="entry name" value="Phytochrome"/>
</dbReference>
<dbReference type="PANTHER" id="PTHR41523:SF7">
    <property type="entry name" value="HISTIDINE KINASE"/>
    <property type="match status" value="1"/>
</dbReference>
<dbReference type="SUPFAM" id="SSF55785">
    <property type="entry name" value="PYP-like sensor domain (PAS domain)"/>
    <property type="match status" value="1"/>
</dbReference>
<keyword evidence="11" id="KW-0675">Receptor</keyword>
<evidence type="ECO:0000256" key="12">
    <source>
        <dbReference type="PROSITE-ProRule" id="PRU00169"/>
    </source>
</evidence>
<keyword evidence="3" id="KW-0600">Photoreceptor protein</keyword>
<proteinExistence type="predicted"/>
<dbReference type="Gene3D" id="3.40.50.2300">
    <property type="match status" value="1"/>
</dbReference>
<dbReference type="InterPro" id="IPR036890">
    <property type="entry name" value="HATPase_C_sf"/>
</dbReference>
<dbReference type="GO" id="GO:0009881">
    <property type="term" value="F:photoreceptor activity"/>
    <property type="evidence" value="ECO:0007669"/>
    <property type="project" value="UniProtKB-KW"/>
</dbReference>
<dbReference type="EMBL" id="BLIV01000005">
    <property type="protein sequence ID" value="GFE51180.1"/>
    <property type="molecule type" value="Genomic_DNA"/>
</dbReference>
<evidence type="ECO:0000256" key="1">
    <source>
        <dbReference type="ARBA" id="ARBA00000085"/>
    </source>
</evidence>
<dbReference type="InterPro" id="IPR013515">
    <property type="entry name" value="Phytochrome_cen-reg"/>
</dbReference>
<name>A0A640VUT9_9RHOB</name>
<keyword evidence="5" id="KW-0716">Sensory transduction</keyword>
<dbReference type="Gene3D" id="3.30.450.40">
    <property type="match status" value="1"/>
</dbReference>
<evidence type="ECO:0000256" key="11">
    <source>
        <dbReference type="ARBA" id="ARBA00023170"/>
    </source>
</evidence>
<evidence type="ECO:0000313" key="15">
    <source>
        <dbReference type="EMBL" id="GFE51180.1"/>
    </source>
</evidence>
<keyword evidence="6" id="KW-0808">Transferase</keyword>
<evidence type="ECO:0000313" key="16">
    <source>
        <dbReference type="Proteomes" id="UP000436522"/>
    </source>
</evidence>
<dbReference type="Pfam" id="PF01590">
    <property type="entry name" value="GAF"/>
    <property type="match status" value="1"/>
</dbReference>
<keyword evidence="9" id="KW-0067">ATP-binding</keyword>
<keyword evidence="4 12" id="KW-0597">Phosphoprotein</keyword>
<dbReference type="InterPro" id="IPR043150">
    <property type="entry name" value="Phytochrome_PHY_sf"/>
</dbReference>
<evidence type="ECO:0000256" key="2">
    <source>
        <dbReference type="ARBA" id="ARBA00012438"/>
    </source>
</evidence>
<dbReference type="InterPro" id="IPR001789">
    <property type="entry name" value="Sig_transdc_resp-reg_receiver"/>
</dbReference>
<dbReference type="InterPro" id="IPR011006">
    <property type="entry name" value="CheY-like_superfamily"/>
</dbReference>
<evidence type="ECO:0000256" key="7">
    <source>
        <dbReference type="ARBA" id="ARBA00022741"/>
    </source>
</evidence>
<dbReference type="PANTHER" id="PTHR41523">
    <property type="entry name" value="TWO-COMPONENT SYSTEM SENSOR PROTEIN"/>
    <property type="match status" value="1"/>
</dbReference>
<evidence type="ECO:0000256" key="8">
    <source>
        <dbReference type="ARBA" id="ARBA00022777"/>
    </source>
</evidence>
<dbReference type="SMART" id="SM00448">
    <property type="entry name" value="REC"/>
    <property type="match status" value="1"/>
</dbReference>
<comment type="catalytic activity">
    <reaction evidence="1">
        <text>ATP + protein L-histidine = ADP + protein N-phospho-L-histidine.</text>
        <dbReference type="EC" id="2.7.13.3"/>
    </reaction>
</comment>
<dbReference type="Proteomes" id="UP000436522">
    <property type="component" value="Unassembled WGS sequence"/>
</dbReference>